<proteinExistence type="predicted"/>
<protein>
    <submittedName>
        <fullName evidence="1">Uncharacterized protein</fullName>
    </submittedName>
</protein>
<sequence length="14" mass="1585">MPNDKTRPVQISKA</sequence>
<evidence type="ECO:0000313" key="1">
    <source>
        <dbReference type="EMBL" id="JAE34639.1"/>
    </source>
</evidence>
<organism evidence="1">
    <name type="scientific">Arundo donax</name>
    <name type="common">Giant reed</name>
    <name type="synonym">Donax arundinaceus</name>
    <dbReference type="NCBI Taxonomy" id="35708"/>
    <lineage>
        <taxon>Eukaryota</taxon>
        <taxon>Viridiplantae</taxon>
        <taxon>Streptophyta</taxon>
        <taxon>Embryophyta</taxon>
        <taxon>Tracheophyta</taxon>
        <taxon>Spermatophyta</taxon>
        <taxon>Magnoliopsida</taxon>
        <taxon>Liliopsida</taxon>
        <taxon>Poales</taxon>
        <taxon>Poaceae</taxon>
        <taxon>PACMAD clade</taxon>
        <taxon>Arundinoideae</taxon>
        <taxon>Arundineae</taxon>
        <taxon>Arundo</taxon>
    </lineage>
</organism>
<accession>A0A0A9HFS7</accession>
<name>A0A0A9HFS7_ARUDO</name>
<reference evidence="1" key="1">
    <citation type="submission" date="2014-09" db="EMBL/GenBank/DDBJ databases">
        <authorList>
            <person name="Magalhaes I.L.F."/>
            <person name="Oliveira U."/>
            <person name="Santos F.R."/>
            <person name="Vidigal T.H.D.A."/>
            <person name="Brescovit A.D."/>
            <person name="Santos A.J."/>
        </authorList>
    </citation>
    <scope>NUCLEOTIDE SEQUENCE</scope>
    <source>
        <tissue evidence="1">Shoot tissue taken approximately 20 cm above the soil surface</tissue>
    </source>
</reference>
<dbReference type="EMBL" id="GBRH01163257">
    <property type="protein sequence ID" value="JAE34639.1"/>
    <property type="molecule type" value="Transcribed_RNA"/>
</dbReference>
<reference evidence="1" key="2">
    <citation type="journal article" date="2015" name="Data Brief">
        <title>Shoot transcriptome of the giant reed, Arundo donax.</title>
        <authorList>
            <person name="Barrero R.A."/>
            <person name="Guerrero F.D."/>
            <person name="Moolhuijzen P."/>
            <person name="Goolsby J.A."/>
            <person name="Tidwell J."/>
            <person name="Bellgard S.E."/>
            <person name="Bellgard M.I."/>
        </authorList>
    </citation>
    <scope>NUCLEOTIDE SEQUENCE</scope>
    <source>
        <tissue evidence="1">Shoot tissue taken approximately 20 cm above the soil surface</tissue>
    </source>
</reference>